<evidence type="ECO:0000313" key="5">
    <source>
        <dbReference type="Proteomes" id="UP000184536"/>
    </source>
</evidence>
<name>A0A1M6EJ62_9FIRM</name>
<keyword evidence="5" id="KW-1185">Reference proteome</keyword>
<dbReference type="Pfam" id="PF01471">
    <property type="entry name" value="PG_binding_1"/>
    <property type="match status" value="1"/>
</dbReference>
<reference evidence="5" key="1">
    <citation type="submission" date="2016-11" db="EMBL/GenBank/DDBJ databases">
        <authorList>
            <person name="Varghese N."/>
            <person name="Submissions S."/>
        </authorList>
    </citation>
    <scope>NUCLEOTIDE SEQUENCE [LARGE SCALE GENOMIC DNA]</scope>
    <source>
        <strain evidence="5">DSM 17957</strain>
    </source>
</reference>
<feature type="chain" id="PRO_5039647755" evidence="2">
    <location>
        <begin position="25"/>
        <end position="485"/>
    </location>
</feature>
<feature type="region of interest" description="Disordered" evidence="1">
    <location>
        <begin position="46"/>
        <end position="65"/>
    </location>
</feature>
<feature type="domain" description="Peptidoglycan binding-like" evidence="3">
    <location>
        <begin position="78"/>
        <end position="132"/>
    </location>
</feature>
<gene>
    <name evidence="4" type="ORF">SAMN02745975_00756</name>
</gene>
<dbReference type="STRING" id="1121919.SAMN02745975_00756"/>
<proteinExistence type="predicted"/>
<evidence type="ECO:0000256" key="2">
    <source>
        <dbReference type="SAM" id="SignalP"/>
    </source>
</evidence>
<dbReference type="EMBL" id="FQZV01000008">
    <property type="protein sequence ID" value="SHI85308.1"/>
    <property type="molecule type" value="Genomic_DNA"/>
</dbReference>
<protein>
    <submittedName>
        <fullName evidence="4">Putative peptidoglycan binding domain-containing protein</fullName>
    </submittedName>
</protein>
<evidence type="ECO:0000256" key="1">
    <source>
        <dbReference type="SAM" id="MobiDB-lite"/>
    </source>
</evidence>
<dbReference type="Gene3D" id="1.10.101.10">
    <property type="entry name" value="PGBD-like superfamily/PGBD"/>
    <property type="match status" value="1"/>
</dbReference>
<evidence type="ECO:0000259" key="3">
    <source>
        <dbReference type="Pfam" id="PF01471"/>
    </source>
</evidence>
<keyword evidence="2" id="KW-0732">Signal</keyword>
<accession>A0A1M6EJ62</accession>
<dbReference type="AlphaFoldDB" id="A0A1M6EJ62"/>
<sequence>MKKGQKVMSCLLVTALLISLFSFAVGPAPFGVDVVSAATATAGATQAATPKATATTTKSATPSVSSSKDRLLTLGSFGEDVKQVQTWLNNVGYNLKVDGIFGPKTLAAVKSFQSKNGLVADGVFGPKTYAKLNPPAAPAAEVPVAEVPEVPEVPAVAEGKIVKLGLGHLTSIGKSKDLAVVDGKDVLPLGQVDTVIAAVGFDKDGKVVSVTIDNAQTKVNFDKELKLTSDVKAEYKTKVELGDEYGMIKASKIGKEWYQQIAELEKWMIGKTVAEIKAMKTKKVDDAHPSVPDIAELTSLVTVTVQDYIACVEEAYNNGITLQVPAEKVGLGTDISIAKSKGYSLVDGKETLPLAQVDTVIVAAAFDVNDKVAGTIIDNAQTKINFDKEGKVTSDKKASYKTKVELGADYGMIKASKIGKEWFEQSAELAKWMVGKTVAEIKAMKTKKVDDAHPSVPDVPELTSLVTVTVQDYIKCVEEAHHKAK</sequence>
<feature type="signal peptide" evidence="2">
    <location>
        <begin position="1"/>
        <end position="24"/>
    </location>
</feature>
<dbReference type="InterPro" id="IPR002477">
    <property type="entry name" value="Peptidoglycan-bd-like"/>
</dbReference>
<dbReference type="Proteomes" id="UP000184536">
    <property type="component" value="Unassembled WGS sequence"/>
</dbReference>
<organism evidence="4 5">
    <name type="scientific">Geosporobacter subterraneus DSM 17957</name>
    <dbReference type="NCBI Taxonomy" id="1121919"/>
    <lineage>
        <taxon>Bacteria</taxon>
        <taxon>Bacillati</taxon>
        <taxon>Bacillota</taxon>
        <taxon>Clostridia</taxon>
        <taxon>Peptostreptococcales</taxon>
        <taxon>Thermotaleaceae</taxon>
        <taxon>Geosporobacter</taxon>
    </lineage>
</organism>
<dbReference type="Gene3D" id="3.90.1010.20">
    <property type="match status" value="2"/>
</dbReference>
<dbReference type="InterPro" id="IPR036365">
    <property type="entry name" value="PGBD-like_sf"/>
</dbReference>
<evidence type="ECO:0000313" key="4">
    <source>
        <dbReference type="EMBL" id="SHI85308.1"/>
    </source>
</evidence>
<dbReference type="SUPFAM" id="SSF47090">
    <property type="entry name" value="PGBD-like"/>
    <property type="match status" value="1"/>
</dbReference>
<dbReference type="InterPro" id="IPR036366">
    <property type="entry name" value="PGBDSf"/>
</dbReference>
<dbReference type="RefSeq" id="WP_278319449.1">
    <property type="nucleotide sequence ID" value="NZ_FQZV01000008.1"/>
</dbReference>